<dbReference type="AlphaFoldDB" id="A0A5B0NEP9"/>
<evidence type="ECO:0000313" key="1">
    <source>
        <dbReference type="EMBL" id="KAA1086239.1"/>
    </source>
</evidence>
<sequence>MPPLFFARNTNSQTQPTTCLISRFRLLDLVEGEGLKAKRVSPSTCDSSDQPRNEDSLTTVSSLNYLHNHRTIGFDLSVATEQKEEVIAVYAAAINSSTVLNDEIDVCSPLNHH</sequence>
<dbReference type="EMBL" id="VDEP01000412">
    <property type="protein sequence ID" value="KAA1086239.1"/>
    <property type="molecule type" value="Genomic_DNA"/>
</dbReference>
<dbReference type="Proteomes" id="UP000325313">
    <property type="component" value="Unassembled WGS sequence"/>
</dbReference>
<gene>
    <name evidence="1" type="ORF">PGTUg99_012096</name>
</gene>
<comment type="caution">
    <text evidence="1">The sequence shown here is derived from an EMBL/GenBank/DDBJ whole genome shotgun (WGS) entry which is preliminary data.</text>
</comment>
<evidence type="ECO:0000313" key="2">
    <source>
        <dbReference type="Proteomes" id="UP000325313"/>
    </source>
</evidence>
<proteinExistence type="predicted"/>
<protein>
    <submittedName>
        <fullName evidence="1">Uncharacterized protein</fullName>
    </submittedName>
</protein>
<accession>A0A5B0NEP9</accession>
<name>A0A5B0NEP9_PUCGR</name>
<organism evidence="1 2">
    <name type="scientific">Puccinia graminis f. sp. tritici</name>
    <dbReference type="NCBI Taxonomy" id="56615"/>
    <lineage>
        <taxon>Eukaryota</taxon>
        <taxon>Fungi</taxon>
        <taxon>Dikarya</taxon>
        <taxon>Basidiomycota</taxon>
        <taxon>Pucciniomycotina</taxon>
        <taxon>Pucciniomycetes</taxon>
        <taxon>Pucciniales</taxon>
        <taxon>Pucciniaceae</taxon>
        <taxon>Puccinia</taxon>
    </lineage>
</organism>
<reference evidence="1 2" key="1">
    <citation type="submission" date="2019-05" db="EMBL/GenBank/DDBJ databases">
        <title>Emergence of the Ug99 lineage of the wheat stem rust pathogen through somatic hybridization.</title>
        <authorList>
            <person name="Li F."/>
            <person name="Upadhyaya N.M."/>
            <person name="Sperschneider J."/>
            <person name="Matny O."/>
            <person name="Nguyen-Phuc H."/>
            <person name="Mago R."/>
            <person name="Raley C."/>
            <person name="Miller M.E."/>
            <person name="Silverstein K.A.T."/>
            <person name="Henningsen E."/>
            <person name="Hirsch C.D."/>
            <person name="Visser B."/>
            <person name="Pretorius Z.A."/>
            <person name="Steffenson B.J."/>
            <person name="Schwessinger B."/>
            <person name="Dodds P.N."/>
            <person name="Figueroa M."/>
        </authorList>
    </citation>
    <scope>NUCLEOTIDE SEQUENCE [LARGE SCALE GENOMIC DNA]</scope>
    <source>
        <strain evidence="1 2">Ug99</strain>
    </source>
</reference>